<evidence type="ECO:0000256" key="1">
    <source>
        <dbReference type="ARBA" id="ARBA00005417"/>
    </source>
</evidence>
<dbReference type="STRING" id="655353.SAMN04488056_102603"/>
<evidence type="ECO:0000256" key="3">
    <source>
        <dbReference type="ARBA" id="ARBA00022741"/>
    </source>
</evidence>
<comment type="similarity">
    <text evidence="1">Belongs to the ABC transporter superfamily.</text>
</comment>
<dbReference type="CDD" id="cd03293">
    <property type="entry name" value="ABC_NrtD_SsuB_transporters"/>
    <property type="match status" value="1"/>
</dbReference>
<dbReference type="InterPro" id="IPR050166">
    <property type="entry name" value="ABC_transporter_ATP-bind"/>
</dbReference>
<keyword evidence="7" id="KW-1185">Reference proteome</keyword>
<feature type="domain" description="ABC transporter" evidence="5">
    <location>
        <begin position="2"/>
        <end position="230"/>
    </location>
</feature>
<name>A0A1I5DH47_9HYPH</name>
<dbReference type="GO" id="GO:0005524">
    <property type="term" value="F:ATP binding"/>
    <property type="evidence" value="ECO:0007669"/>
    <property type="project" value="UniProtKB-KW"/>
</dbReference>
<dbReference type="Proteomes" id="UP000199236">
    <property type="component" value="Unassembled WGS sequence"/>
</dbReference>
<evidence type="ECO:0000256" key="4">
    <source>
        <dbReference type="ARBA" id="ARBA00022840"/>
    </source>
</evidence>
<sequence>MIKIEQLSKIYGQGDDQVVALEPLDQQINAGEFVSIIGPSGCGKSTLLRLIASLEDPTSGSVTLETANLKRPVGFVFQDAVLLPWKTVAENIRFPLDTTGVSRKQANEKVAELVELVGLKGFEKSLPKQLSGGMRQRAAIARALADDPPILLMDEPFSAVDLLTRETLNDELSRIWQKTGKTILLVTHSVEEAAYLGSRVMVMSPRPGRLKATYDVDLAQPRGEQTKRDPKFLDLVSELRTLMREMTS</sequence>
<dbReference type="InterPro" id="IPR003593">
    <property type="entry name" value="AAA+_ATPase"/>
</dbReference>
<reference evidence="6 7" key="1">
    <citation type="submission" date="2016-10" db="EMBL/GenBank/DDBJ databases">
        <authorList>
            <person name="de Groot N.N."/>
        </authorList>
    </citation>
    <scope>NUCLEOTIDE SEQUENCE [LARGE SCALE GENOMIC DNA]</scope>
    <source>
        <strain evidence="6 7">CGMCC 1.9157</strain>
    </source>
</reference>
<keyword evidence="2" id="KW-0813">Transport</keyword>
<protein>
    <submittedName>
        <fullName evidence="6">NitT/TauT family transport system ATP-binding protein</fullName>
    </submittedName>
</protein>
<dbReference type="SUPFAM" id="SSF52540">
    <property type="entry name" value="P-loop containing nucleoside triphosphate hydrolases"/>
    <property type="match status" value="1"/>
</dbReference>
<evidence type="ECO:0000313" key="6">
    <source>
        <dbReference type="EMBL" id="SFN98523.1"/>
    </source>
</evidence>
<dbReference type="InterPro" id="IPR003439">
    <property type="entry name" value="ABC_transporter-like_ATP-bd"/>
</dbReference>
<dbReference type="PROSITE" id="PS00211">
    <property type="entry name" value="ABC_TRANSPORTER_1"/>
    <property type="match status" value="1"/>
</dbReference>
<proteinExistence type="inferred from homology"/>
<evidence type="ECO:0000313" key="7">
    <source>
        <dbReference type="Proteomes" id="UP000199236"/>
    </source>
</evidence>
<dbReference type="Gene3D" id="3.40.50.300">
    <property type="entry name" value="P-loop containing nucleotide triphosphate hydrolases"/>
    <property type="match status" value="1"/>
</dbReference>
<dbReference type="GO" id="GO:0016887">
    <property type="term" value="F:ATP hydrolysis activity"/>
    <property type="evidence" value="ECO:0007669"/>
    <property type="project" value="InterPro"/>
</dbReference>
<keyword evidence="3" id="KW-0547">Nucleotide-binding</keyword>
<evidence type="ECO:0000259" key="5">
    <source>
        <dbReference type="PROSITE" id="PS50893"/>
    </source>
</evidence>
<dbReference type="InterPro" id="IPR017871">
    <property type="entry name" value="ABC_transporter-like_CS"/>
</dbReference>
<accession>A0A1I5DH47</accession>
<dbReference type="RefSeq" id="WP_244544611.1">
    <property type="nucleotide sequence ID" value="NZ_FOVR01000002.1"/>
</dbReference>
<dbReference type="EMBL" id="FOVR01000002">
    <property type="protein sequence ID" value="SFN98523.1"/>
    <property type="molecule type" value="Genomic_DNA"/>
</dbReference>
<dbReference type="PROSITE" id="PS50893">
    <property type="entry name" value="ABC_TRANSPORTER_2"/>
    <property type="match status" value="1"/>
</dbReference>
<dbReference type="InterPro" id="IPR027417">
    <property type="entry name" value="P-loop_NTPase"/>
</dbReference>
<organism evidence="6 7">
    <name type="scientific">Cohaesibacter marisflavi</name>
    <dbReference type="NCBI Taxonomy" id="655353"/>
    <lineage>
        <taxon>Bacteria</taxon>
        <taxon>Pseudomonadati</taxon>
        <taxon>Pseudomonadota</taxon>
        <taxon>Alphaproteobacteria</taxon>
        <taxon>Hyphomicrobiales</taxon>
        <taxon>Cohaesibacteraceae</taxon>
    </lineage>
</organism>
<dbReference type="SMART" id="SM00382">
    <property type="entry name" value="AAA"/>
    <property type="match status" value="1"/>
</dbReference>
<keyword evidence="4 6" id="KW-0067">ATP-binding</keyword>
<dbReference type="PANTHER" id="PTHR42788:SF13">
    <property type="entry name" value="ALIPHATIC SULFONATES IMPORT ATP-BINDING PROTEIN SSUB"/>
    <property type="match status" value="1"/>
</dbReference>
<evidence type="ECO:0000256" key="2">
    <source>
        <dbReference type="ARBA" id="ARBA00022448"/>
    </source>
</evidence>
<dbReference type="Pfam" id="PF00005">
    <property type="entry name" value="ABC_tran"/>
    <property type="match status" value="1"/>
</dbReference>
<dbReference type="AlphaFoldDB" id="A0A1I5DH47"/>
<gene>
    <name evidence="6" type="ORF">SAMN04488056_102603</name>
</gene>
<dbReference type="PANTHER" id="PTHR42788">
    <property type="entry name" value="TAURINE IMPORT ATP-BINDING PROTEIN-RELATED"/>
    <property type="match status" value="1"/>
</dbReference>